<dbReference type="InterPro" id="IPR010147">
    <property type="entry name" value="CRISPR-assoc_prot_CasD"/>
</dbReference>
<dbReference type="KEGG" id="gbi:PG2T_01360"/>
<evidence type="ECO:0000313" key="3">
    <source>
        <dbReference type="Proteomes" id="UP000092952"/>
    </source>
</evidence>
<proteinExistence type="predicted"/>
<dbReference type="InterPro" id="IPR013422">
    <property type="entry name" value="CRISPR-assoc_prot_Cas5_N"/>
</dbReference>
<dbReference type="Proteomes" id="UP000092952">
    <property type="component" value="Chromosome"/>
</dbReference>
<dbReference type="CDD" id="cd09645">
    <property type="entry name" value="Cas5_I-E"/>
    <property type="match status" value="1"/>
</dbReference>
<protein>
    <recommendedName>
        <fullName evidence="4">Type I-E CRISPR-associated protein Cas5/CasD</fullName>
    </recommendedName>
</protein>
<dbReference type="GO" id="GO:0003723">
    <property type="term" value="F:RNA binding"/>
    <property type="evidence" value="ECO:0007669"/>
    <property type="project" value="InterPro"/>
</dbReference>
<dbReference type="NCBIfam" id="TIGR01868">
    <property type="entry name" value="casD_Cas5e"/>
    <property type="match status" value="1"/>
</dbReference>
<evidence type="ECO:0000256" key="1">
    <source>
        <dbReference type="ARBA" id="ARBA00023118"/>
    </source>
</evidence>
<organism evidence="2 3">
    <name type="scientific">Immundisolibacter cernigliae</name>
    <dbReference type="NCBI Taxonomy" id="1810504"/>
    <lineage>
        <taxon>Bacteria</taxon>
        <taxon>Pseudomonadati</taxon>
        <taxon>Pseudomonadota</taxon>
        <taxon>Gammaproteobacteria</taxon>
        <taxon>Immundisolibacterales</taxon>
        <taxon>Immundisolibacteraceae</taxon>
        <taxon>Immundisolibacter</taxon>
    </lineage>
</organism>
<dbReference type="InterPro" id="IPR021124">
    <property type="entry name" value="CRISPR-assoc_prot_Cas5"/>
</dbReference>
<accession>A0A1B1YQC3</accession>
<dbReference type="AlphaFoldDB" id="A0A1B1YQC3"/>
<dbReference type="OrthoDB" id="5704083at2"/>
<dbReference type="STRING" id="1810504.PG2T_01360"/>
<gene>
    <name evidence="2" type="ORF">PG2T_01360</name>
</gene>
<dbReference type="EMBL" id="CP014671">
    <property type="protein sequence ID" value="ANX02968.1"/>
    <property type="molecule type" value="Genomic_DNA"/>
</dbReference>
<evidence type="ECO:0000313" key="2">
    <source>
        <dbReference type="EMBL" id="ANX02968.1"/>
    </source>
</evidence>
<dbReference type="Gene3D" id="3.30.70.2660">
    <property type="match status" value="1"/>
</dbReference>
<dbReference type="InParanoid" id="A0A1B1YQC3"/>
<dbReference type="GO" id="GO:0043571">
    <property type="term" value="P:maintenance of CRISPR repeat elements"/>
    <property type="evidence" value="ECO:0007669"/>
    <property type="project" value="InterPro"/>
</dbReference>
<sequence length="252" mass="27383">MAFLVFQLQAPLAAWGDTAVGEYRGSHNWPGESALVGLLGAALGIRREDDVAHAALSQGYGFAVGVLSQGTLLRDYHTAQVPGRAALKKRPHATRRDELAVPKDELNTILSTRDYRQNVGYLIAVQPLADAPRDLPAVAAALARPRFVLYLGRKSCPPAAPLHPKIIEAESALAAFETYREQLVNRLAEQTDRWGRPLLESPARLARLVWGDGVTAGTPADLSASRKDRIIRRSGWQFGDRTEHVAILAGEG</sequence>
<evidence type="ECO:0008006" key="4">
    <source>
        <dbReference type="Google" id="ProtNLM"/>
    </source>
</evidence>
<reference evidence="3" key="1">
    <citation type="submission" date="2016-03" db="EMBL/GenBank/DDBJ databases">
        <title>Complete genome sequence of Solimmundus cernigliae, representing a novel lineage of polycyclic aromatic hydrocarbon degraders within the Gammaproteobacteria.</title>
        <authorList>
            <person name="Singleton D.R."/>
            <person name="Dickey A.N."/>
            <person name="Scholl E.H."/>
            <person name="Wright F.A."/>
            <person name="Aitken M.D."/>
        </authorList>
    </citation>
    <scope>NUCLEOTIDE SEQUENCE [LARGE SCALE GENOMIC DNA]</scope>
    <source>
        <strain evidence="3">TR3.2</strain>
    </source>
</reference>
<dbReference type="NCBIfam" id="TIGR02593">
    <property type="entry name" value="CRISPR_cas5"/>
    <property type="match status" value="1"/>
</dbReference>
<dbReference type="Pfam" id="PF09704">
    <property type="entry name" value="Cas_Cas5d"/>
    <property type="match status" value="1"/>
</dbReference>
<dbReference type="GO" id="GO:0051607">
    <property type="term" value="P:defense response to virus"/>
    <property type="evidence" value="ECO:0007669"/>
    <property type="project" value="UniProtKB-KW"/>
</dbReference>
<name>A0A1B1YQC3_9GAMM</name>
<keyword evidence="1" id="KW-0051">Antiviral defense</keyword>
<dbReference type="FunCoup" id="A0A1B1YQC3">
    <property type="interactions" value="6"/>
</dbReference>
<keyword evidence="3" id="KW-1185">Reference proteome</keyword>